<comment type="similarity">
    <text evidence="1">Belongs to the UPF0502 family.</text>
</comment>
<dbReference type="InterPro" id="IPR036388">
    <property type="entry name" value="WH-like_DNA-bd_sf"/>
</dbReference>
<dbReference type="SUPFAM" id="SSF46785">
    <property type="entry name" value="Winged helix' DNA-binding domain"/>
    <property type="match status" value="2"/>
</dbReference>
<dbReference type="HAMAP" id="MF_01584">
    <property type="entry name" value="UPF0502"/>
    <property type="match status" value="1"/>
</dbReference>
<protein>
    <submittedName>
        <fullName evidence="4">Uncharacterized protein</fullName>
    </submittedName>
</protein>
<dbReference type="InterPro" id="IPR007432">
    <property type="entry name" value="DUF480"/>
</dbReference>
<dbReference type="Pfam" id="PF04337">
    <property type="entry name" value="DUF480"/>
    <property type="match status" value="1"/>
</dbReference>
<name>A0ABQ0MMF1_9BACT</name>
<evidence type="ECO:0000313" key="4">
    <source>
        <dbReference type="EMBL" id="GAW68129.1"/>
    </source>
</evidence>
<feature type="region of interest" description="Disordered" evidence="3">
    <location>
        <begin position="188"/>
        <end position="210"/>
    </location>
</feature>
<organism evidence="4 5">
    <name type="scientific">Geoanaerobacter pelophilus</name>
    <dbReference type="NCBI Taxonomy" id="60036"/>
    <lineage>
        <taxon>Bacteria</taxon>
        <taxon>Pseudomonadati</taxon>
        <taxon>Thermodesulfobacteriota</taxon>
        <taxon>Desulfuromonadia</taxon>
        <taxon>Geobacterales</taxon>
        <taxon>Geobacteraceae</taxon>
        <taxon>Geoanaerobacter</taxon>
    </lineage>
</organism>
<sequence length="241" mass="26313">MRRSAQPPQKEQPMRMNLSELEIRILGCLMEKELATPELYPLTLNALAAACNQKSNRDPVMTVTEAELLRGLEALGGRGLARLTTTGGRVPKYCHSAESKLGLAAAERAMLAELMLRGAQTAAELRSRAERMTALGGIEVVEEALLKLQQHGPPLVAKLPRQPGRKEPRYLQLFAGMPDLADLPEAPEEMEPAAAVRPRATTASTAAGNDRLERLEEGIGSLRQEIAALRREVQEMMDAFA</sequence>
<dbReference type="Proteomes" id="UP000194153">
    <property type="component" value="Unassembled WGS sequence"/>
</dbReference>
<accession>A0ABQ0MMF1</accession>
<proteinExistence type="inferred from homology"/>
<dbReference type="InterPro" id="IPR036390">
    <property type="entry name" value="WH_DNA-bd_sf"/>
</dbReference>
<evidence type="ECO:0000313" key="5">
    <source>
        <dbReference type="Proteomes" id="UP000194153"/>
    </source>
</evidence>
<feature type="compositionally biased region" description="Low complexity" evidence="3">
    <location>
        <begin position="192"/>
        <end position="207"/>
    </location>
</feature>
<dbReference type="PANTHER" id="PTHR38768">
    <property type="entry name" value="UPF0502 PROTEIN YCEH"/>
    <property type="match status" value="1"/>
</dbReference>
<evidence type="ECO:0000256" key="3">
    <source>
        <dbReference type="SAM" id="MobiDB-lite"/>
    </source>
</evidence>
<keyword evidence="2" id="KW-0175">Coiled coil</keyword>
<dbReference type="EMBL" id="BDQG01000001">
    <property type="protein sequence ID" value="GAW68129.1"/>
    <property type="molecule type" value="Genomic_DNA"/>
</dbReference>
<feature type="coiled-coil region" evidence="2">
    <location>
        <begin position="212"/>
        <end position="239"/>
    </location>
</feature>
<comment type="caution">
    <text evidence="4">The sequence shown here is derived from an EMBL/GenBank/DDBJ whole genome shotgun (WGS) entry which is preliminary data.</text>
</comment>
<keyword evidence="5" id="KW-1185">Reference proteome</keyword>
<evidence type="ECO:0000256" key="1">
    <source>
        <dbReference type="HAMAP-Rule" id="MF_01584"/>
    </source>
</evidence>
<reference evidence="4 5" key="1">
    <citation type="submission" date="2017-04" db="EMBL/GenBank/DDBJ databases">
        <authorList>
            <consortium name="Geobacter pelophilus Genome Sequencing"/>
            <person name="Aoyagi T."/>
            <person name="Koike H."/>
            <person name="Hori T."/>
        </authorList>
    </citation>
    <scope>NUCLEOTIDE SEQUENCE [LARGE SCALE GENOMIC DNA]</scope>
    <source>
        <strain evidence="4 5">Drf2</strain>
    </source>
</reference>
<dbReference type="PANTHER" id="PTHR38768:SF1">
    <property type="entry name" value="UPF0502 PROTEIN YCEH"/>
    <property type="match status" value="1"/>
</dbReference>
<evidence type="ECO:0000256" key="2">
    <source>
        <dbReference type="SAM" id="Coils"/>
    </source>
</evidence>
<dbReference type="Gene3D" id="1.10.10.10">
    <property type="entry name" value="Winged helix-like DNA-binding domain superfamily/Winged helix DNA-binding domain"/>
    <property type="match status" value="2"/>
</dbReference>
<gene>
    <name evidence="4" type="ORF">GPEL0_01f4317</name>
</gene>
<reference evidence="5" key="2">
    <citation type="submission" date="2017-05" db="EMBL/GenBank/DDBJ databases">
        <title>Draft genome sequence of Geobacter pelophilus, a iron(III)-reducing bacteria.</title>
        <authorList>
            <person name="Aoyagi T."/>
            <person name="Koike H."/>
            <person name="Morita T."/>
            <person name="Sato Y."/>
            <person name="Habe H."/>
            <person name="Hori T."/>
        </authorList>
    </citation>
    <scope>NUCLEOTIDE SEQUENCE [LARGE SCALE GENOMIC DNA]</scope>
    <source>
        <strain evidence="5">Drf2</strain>
    </source>
</reference>